<name>A0A858Q578_9GAMM</name>
<organism evidence="1 2">
    <name type="scientific">Methylococcus geothermalis</name>
    <dbReference type="NCBI Taxonomy" id="2681310"/>
    <lineage>
        <taxon>Bacteria</taxon>
        <taxon>Pseudomonadati</taxon>
        <taxon>Pseudomonadota</taxon>
        <taxon>Gammaproteobacteria</taxon>
        <taxon>Methylococcales</taxon>
        <taxon>Methylococcaceae</taxon>
        <taxon>Methylococcus</taxon>
    </lineage>
</organism>
<dbReference type="EMBL" id="CP046565">
    <property type="protein sequence ID" value="QJD28987.1"/>
    <property type="molecule type" value="Genomic_DNA"/>
</dbReference>
<sequence length="240" mass="25782">MIKKILAALTVLAAVFAFSWHMGVRQRLANEAKLARARTPITTPAASPAPVPIPLAAPAEQAAPEPSAEPQPPVDLLKKAAKIHASGQKKVCKKVFGLETCADTEWNVDVVTEGQPSVTRNGNLFHVSLPIRFTGEAAAASEDFESLKVDSRKFTGAVDAWADVGIDPADGCTINAVSTGIEWREEPEIELVGGLQVKVGDLVRSHFEKALQETVDSLKLRATCDMVRQQIERLRQAGGN</sequence>
<gene>
    <name evidence="1" type="ORF">GNH96_02715</name>
</gene>
<dbReference type="Proteomes" id="UP000503004">
    <property type="component" value="Chromosome"/>
</dbReference>
<evidence type="ECO:0000313" key="1">
    <source>
        <dbReference type="EMBL" id="QJD28987.1"/>
    </source>
</evidence>
<accession>A0A858Q578</accession>
<dbReference type="AlphaFoldDB" id="A0A858Q578"/>
<keyword evidence="2" id="KW-1185">Reference proteome</keyword>
<dbReference type="KEGG" id="metu:GNH96_02715"/>
<reference evidence="2" key="1">
    <citation type="submission" date="2019-12" db="EMBL/GenBank/DDBJ databases">
        <authorList>
            <person name="Awala S.I."/>
            <person name="Rhee S.K."/>
        </authorList>
    </citation>
    <scope>NUCLEOTIDE SEQUENCE [LARGE SCALE GENOMIC DNA]</scope>
    <source>
        <strain evidence="2">IM1</strain>
    </source>
</reference>
<proteinExistence type="predicted"/>
<evidence type="ECO:0000313" key="2">
    <source>
        <dbReference type="Proteomes" id="UP000503004"/>
    </source>
</evidence>
<protein>
    <submittedName>
        <fullName evidence="1">DUF4403 family protein</fullName>
    </submittedName>
</protein>
<dbReference type="RefSeq" id="WP_169602059.1">
    <property type="nucleotide sequence ID" value="NZ_CP046565.1"/>
</dbReference>